<name>A0A147JS62_HADYE</name>
<dbReference type="InterPro" id="IPR052700">
    <property type="entry name" value="Carb_kinase_PfkB-like"/>
</dbReference>
<evidence type="ECO:0000256" key="3">
    <source>
        <dbReference type="ARBA" id="ARBA00022777"/>
    </source>
</evidence>
<reference evidence="5 6" key="1">
    <citation type="journal article" date="2016" name="Nat. Microbiol.">
        <title>Genomic inference of the metabolism of cosmopolitan subsurface Archaea, Hadesarchaea.</title>
        <authorList>
            <person name="Baker B.J."/>
            <person name="Saw J.H."/>
            <person name="Lind A.E."/>
            <person name="Lazar C.S."/>
            <person name="Hinrichs K.-U."/>
            <person name="Teske A.P."/>
            <person name="Ettema T.J."/>
        </authorList>
    </citation>
    <scope>NUCLEOTIDE SEQUENCE [LARGE SCALE GENOMIC DNA]</scope>
</reference>
<protein>
    <recommendedName>
        <fullName evidence="4">Carbohydrate kinase PfkB domain-containing protein</fullName>
    </recommendedName>
</protein>
<dbReference type="PROSITE" id="PS00584">
    <property type="entry name" value="PFKB_KINASES_2"/>
    <property type="match status" value="1"/>
</dbReference>
<dbReference type="Pfam" id="PF00294">
    <property type="entry name" value="PfkB"/>
    <property type="match status" value="1"/>
</dbReference>
<gene>
    <name evidence="5" type="ORF">APZ16_04695</name>
</gene>
<dbReference type="InterPro" id="IPR029056">
    <property type="entry name" value="Ribokinase-like"/>
</dbReference>
<proteinExistence type="inferred from homology"/>
<dbReference type="CDD" id="cd01168">
    <property type="entry name" value="adenosine_kinase"/>
    <property type="match status" value="1"/>
</dbReference>
<feature type="domain" description="Carbohydrate kinase PfkB" evidence="4">
    <location>
        <begin position="55"/>
        <end position="310"/>
    </location>
</feature>
<sequence>MPKYDVFGIGTALVDYFCRATDSFLKKNGLIKGASNFVSREKLDEIHSRLSDSIFARHPGDNARNTCEGVAYLGGKAAYAGRVAGDEDGKFFEDSLHRQNIASFLERGPGRTGKIIALITRDGQRTFAVDLGNGKDYCGLPATGIKSSTFLYLTSITLFSEGSVARSARDAMDIAAASGVRLSISLESPPLVAQNRERIWKILTRTQVLFANEEELKALTGSSDEKTARALASEVDIFCLKKGDRGSSIFSKGEEFSIPAYPAKVVDTTGAGDFYAAGVLFGLSRGKSLDESGHLGAMLAGKIVEKFGATLHDIL</sequence>
<comment type="caution">
    <text evidence="5">The sequence shown here is derived from an EMBL/GenBank/DDBJ whole genome shotgun (WGS) entry which is preliminary data.</text>
</comment>
<organism evidence="5 6">
    <name type="scientific">Hadarchaeum yellowstonense</name>
    <dbReference type="NCBI Taxonomy" id="1776334"/>
    <lineage>
        <taxon>Archaea</taxon>
        <taxon>Methanobacteriati</taxon>
        <taxon>Candidatus Hadarchaeota</taxon>
        <taxon>Candidatus Hadarchaeia</taxon>
        <taxon>Candidatus Hadarchaeales</taxon>
        <taxon>Candidatus Hadarchaeaceae</taxon>
        <taxon>Candidatus Hadarchaeum</taxon>
    </lineage>
</organism>
<evidence type="ECO:0000313" key="6">
    <source>
        <dbReference type="Proteomes" id="UP000074294"/>
    </source>
</evidence>
<keyword evidence="3" id="KW-0418">Kinase</keyword>
<accession>A0A147JS62</accession>
<dbReference type="PANTHER" id="PTHR43320:SF3">
    <property type="entry name" value="CARBOHYDRATE KINASE PFKB DOMAIN-CONTAINING PROTEIN"/>
    <property type="match status" value="1"/>
</dbReference>
<dbReference type="AlphaFoldDB" id="A0A147JS62"/>
<dbReference type="STRING" id="1776334.APZ16_04695"/>
<evidence type="ECO:0000313" key="5">
    <source>
        <dbReference type="EMBL" id="KUO39296.1"/>
    </source>
</evidence>
<evidence type="ECO:0000256" key="2">
    <source>
        <dbReference type="ARBA" id="ARBA00022679"/>
    </source>
</evidence>
<keyword evidence="2" id="KW-0808">Transferase</keyword>
<dbReference type="Proteomes" id="UP000074294">
    <property type="component" value="Unassembled WGS sequence"/>
</dbReference>
<comment type="similarity">
    <text evidence="1">Belongs to the carbohydrate kinase PfkB family.</text>
</comment>
<dbReference type="PANTHER" id="PTHR43320">
    <property type="entry name" value="SUGAR KINASE"/>
    <property type="match status" value="1"/>
</dbReference>
<dbReference type="InterPro" id="IPR011611">
    <property type="entry name" value="PfkB_dom"/>
</dbReference>
<dbReference type="GO" id="GO:0016301">
    <property type="term" value="F:kinase activity"/>
    <property type="evidence" value="ECO:0007669"/>
    <property type="project" value="UniProtKB-KW"/>
</dbReference>
<dbReference type="SUPFAM" id="SSF53613">
    <property type="entry name" value="Ribokinase-like"/>
    <property type="match status" value="1"/>
</dbReference>
<dbReference type="InterPro" id="IPR002173">
    <property type="entry name" value="Carboh/pur_kinase_PfkB_CS"/>
</dbReference>
<dbReference type="EMBL" id="LQMQ01000067">
    <property type="protein sequence ID" value="KUO39296.1"/>
    <property type="molecule type" value="Genomic_DNA"/>
</dbReference>
<evidence type="ECO:0000259" key="4">
    <source>
        <dbReference type="Pfam" id="PF00294"/>
    </source>
</evidence>
<dbReference type="Gene3D" id="3.40.1190.20">
    <property type="match status" value="1"/>
</dbReference>
<evidence type="ECO:0000256" key="1">
    <source>
        <dbReference type="ARBA" id="ARBA00010688"/>
    </source>
</evidence>